<dbReference type="Proteomes" id="UP001153618">
    <property type="component" value="Unassembled WGS sequence"/>
</dbReference>
<comment type="caution">
    <text evidence="2">The sequence shown here is derived from an EMBL/GenBank/DDBJ whole genome shotgun (WGS) entry which is preliminary data.</text>
</comment>
<dbReference type="Pfam" id="PF13508">
    <property type="entry name" value="Acetyltransf_7"/>
    <property type="match status" value="1"/>
</dbReference>
<dbReference type="OrthoDB" id="41532at2759"/>
<reference evidence="2" key="1">
    <citation type="submission" date="2021-07" db="EMBL/GenBank/DDBJ databases">
        <authorList>
            <person name="Branca A.L. A."/>
        </authorList>
    </citation>
    <scope>NUCLEOTIDE SEQUENCE</scope>
</reference>
<organism evidence="2 3">
    <name type="scientific">Penicillium olsonii</name>
    <dbReference type="NCBI Taxonomy" id="99116"/>
    <lineage>
        <taxon>Eukaryota</taxon>
        <taxon>Fungi</taxon>
        <taxon>Dikarya</taxon>
        <taxon>Ascomycota</taxon>
        <taxon>Pezizomycotina</taxon>
        <taxon>Eurotiomycetes</taxon>
        <taxon>Eurotiomycetidae</taxon>
        <taxon>Eurotiales</taxon>
        <taxon>Aspergillaceae</taxon>
        <taxon>Penicillium</taxon>
    </lineage>
</organism>
<dbReference type="InterPro" id="IPR052777">
    <property type="entry name" value="Acetyltransferase_Enz"/>
</dbReference>
<feature type="domain" description="N-acetyltransferase" evidence="1">
    <location>
        <begin position="1"/>
        <end position="176"/>
    </location>
</feature>
<keyword evidence="3" id="KW-1185">Reference proteome</keyword>
<evidence type="ECO:0000313" key="3">
    <source>
        <dbReference type="Proteomes" id="UP001153618"/>
    </source>
</evidence>
<dbReference type="PANTHER" id="PTHR43305:SF1">
    <property type="entry name" value="FAMILY N-ACETYLTRANSFERASE, PUTATIVE (AFU_ORTHOLOGUE AFUA_2G01380)-RELATED"/>
    <property type="match status" value="1"/>
</dbReference>
<sequence length="176" mass="19314">MVIHIVRAQFPEDAEPIRSLFSGYASSLGIDLTFQSFQEELDSLPGKYAASQGGALLIARQTVDPSSTQRDSTLSAPPLPRASQVLGCVALRRSAEGWGEMKRLYVLQEARGQRLGDKLIDAILAQAKVLGYKGVRLDTLPQMSAAQALYRKHGFVDIVPYYETPIQGTVFMGHDF</sequence>
<dbReference type="PANTHER" id="PTHR43305">
    <property type="entry name" value="FAMILY N-ACETYLTRANSFERASE, PUTATIVE (AFU_ORTHOLOGUE AFUA_2G01380)-RELATED"/>
    <property type="match status" value="1"/>
</dbReference>
<dbReference type="AlphaFoldDB" id="A0A9W4HN41"/>
<dbReference type="Gene3D" id="3.40.630.30">
    <property type="match status" value="1"/>
</dbReference>
<dbReference type="InterPro" id="IPR016181">
    <property type="entry name" value="Acyl_CoA_acyltransferase"/>
</dbReference>
<dbReference type="InterPro" id="IPR000182">
    <property type="entry name" value="GNAT_dom"/>
</dbReference>
<evidence type="ECO:0000259" key="1">
    <source>
        <dbReference type="PROSITE" id="PS51186"/>
    </source>
</evidence>
<name>A0A9W4HN41_PENOL</name>
<dbReference type="GO" id="GO:0016747">
    <property type="term" value="F:acyltransferase activity, transferring groups other than amino-acyl groups"/>
    <property type="evidence" value="ECO:0007669"/>
    <property type="project" value="InterPro"/>
</dbReference>
<protein>
    <recommendedName>
        <fullName evidence="1">N-acetyltransferase domain-containing protein</fullName>
    </recommendedName>
</protein>
<proteinExistence type="predicted"/>
<dbReference type="SUPFAM" id="SSF55729">
    <property type="entry name" value="Acyl-CoA N-acyltransferases (Nat)"/>
    <property type="match status" value="1"/>
</dbReference>
<dbReference type="PROSITE" id="PS51186">
    <property type="entry name" value="GNAT"/>
    <property type="match status" value="1"/>
</dbReference>
<gene>
    <name evidence="2" type="ORF">POLS_LOCUS3811</name>
</gene>
<accession>A0A9W4HN41</accession>
<dbReference type="EMBL" id="CAJVOS010000018">
    <property type="protein sequence ID" value="CAG8070148.1"/>
    <property type="molecule type" value="Genomic_DNA"/>
</dbReference>
<evidence type="ECO:0000313" key="2">
    <source>
        <dbReference type="EMBL" id="CAG8070148.1"/>
    </source>
</evidence>
<dbReference type="CDD" id="cd04301">
    <property type="entry name" value="NAT_SF"/>
    <property type="match status" value="1"/>
</dbReference>